<dbReference type="Proteomes" id="UP000735302">
    <property type="component" value="Unassembled WGS sequence"/>
</dbReference>
<dbReference type="PANTHER" id="PTHR10003">
    <property type="entry name" value="SUPEROXIDE DISMUTASE CU-ZN -RELATED"/>
    <property type="match status" value="1"/>
</dbReference>
<dbReference type="GO" id="GO:0005507">
    <property type="term" value="F:copper ion binding"/>
    <property type="evidence" value="ECO:0007669"/>
    <property type="project" value="InterPro"/>
</dbReference>
<dbReference type="FunFam" id="2.60.40.200:FF:000003">
    <property type="entry name" value="Superoxide dismutase [Cu-Zn], chloroplastic"/>
    <property type="match status" value="1"/>
</dbReference>
<sequence length="184" mass="18850">MLGTLLFVSSVVISLVACQYATKATCFMQPDPASSQLVNGTVTFTQACATDLISITVQLQGFSPTLPDGSNSVHGFHIHAYGDISEGCGSTGGHYNPLGENHGAPEDTIRHVGDFGNQPQTADGRMNVTFTDPVASLFGPYSIIGRAVVVHAGVDDLGKGGNPSSLANGNAGSRLACCVIGVAP</sequence>
<keyword evidence="4" id="KW-0049">Antioxidant</keyword>
<evidence type="ECO:0000256" key="8">
    <source>
        <dbReference type="ARBA" id="ARBA00049204"/>
    </source>
</evidence>
<comment type="function">
    <text evidence="9">Destroys radicals which are normally produced within the cells and which are toxic to biological systems.</text>
</comment>
<evidence type="ECO:0000256" key="7">
    <source>
        <dbReference type="ARBA" id="ARBA00023157"/>
    </source>
</evidence>
<feature type="signal peptide" evidence="10">
    <location>
        <begin position="1"/>
        <end position="18"/>
    </location>
</feature>
<evidence type="ECO:0000313" key="13">
    <source>
        <dbReference type="Proteomes" id="UP000735302"/>
    </source>
</evidence>
<evidence type="ECO:0000256" key="10">
    <source>
        <dbReference type="SAM" id="SignalP"/>
    </source>
</evidence>
<dbReference type="CDD" id="cd00305">
    <property type="entry name" value="Cu-Zn_Superoxide_Dismutase"/>
    <property type="match status" value="1"/>
</dbReference>
<gene>
    <name evidence="12" type="ORF">PoB_003621600</name>
</gene>
<comment type="similarity">
    <text evidence="1 9">Belongs to the Cu-Zn superoxide dismutase family.</text>
</comment>
<dbReference type="Pfam" id="PF00080">
    <property type="entry name" value="Sod_Cu"/>
    <property type="match status" value="1"/>
</dbReference>
<keyword evidence="10" id="KW-0732">Signal</keyword>
<comment type="catalytic activity">
    <reaction evidence="8 9">
        <text>2 superoxide + 2 H(+) = H2O2 + O2</text>
        <dbReference type="Rhea" id="RHEA:20696"/>
        <dbReference type="ChEBI" id="CHEBI:15378"/>
        <dbReference type="ChEBI" id="CHEBI:15379"/>
        <dbReference type="ChEBI" id="CHEBI:16240"/>
        <dbReference type="ChEBI" id="CHEBI:18421"/>
        <dbReference type="EC" id="1.15.1.1"/>
    </reaction>
</comment>
<feature type="domain" description="Superoxide dismutase copper/zinc binding" evidence="11">
    <location>
        <begin position="38"/>
        <end position="180"/>
    </location>
</feature>
<accession>A0AAV4ANF3</accession>
<keyword evidence="5 9" id="KW-0560">Oxidoreductase</keyword>
<feature type="chain" id="PRO_5043932377" description="Superoxide dismutase [Cu-Zn]" evidence="10">
    <location>
        <begin position="19"/>
        <end position="184"/>
    </location>
</feature>
<comment type="cofactor">
    <cofactor evidence="9">
        <name>Cu cation</name>
        <dbReference type="ChEBI" id="CHEBI:23378"/>
    </cofactor>
    <text evidence="9">Binds 1 copper ion per subunit.</text>
</comment>
<dbReference type="InterPro" id="IPR036423">
    <property type="entry name" value="SOD-like_Cu/Zn_dom_sf"/>
</dbReference>
<dbReference type="InterPro" id="IPR001424">
    <property type="entry name" value="SOD_Cu_Zn_dom"/>
</dbReference>
<evidence type="ECO:0000313" key="12">
    <source>
        <dbReference type="EMBL" id="GFO09711.1"/>
    </source>
</evidence>
<evidence type="ECO:0000256" key="4">
    <source>
        <dbReference type="ARBA" id="ARBA00022862"/>
    </source>
</evidence>
<dbReference type="InterPro" id="IPR018152">
    <property type="entry name" value="SOD_Cu/Zn_BS"/>
</dbReference>
<dbReference type="PROSITE" id="PS00087">
    <property type="entry name" value="SOD_CU_ZN_1"/>
    <property type="match status" value="1"/>
</dbReference>
<comment type="caution">
    <text evidence="12">The sequence shown here is derived from an EMBL/GenBank/DDBJ whole genome shotgun (WGS) entry which is preliminary data.</text>
</comment>
<evidence type="ECO:0000256" key="6">
    <source>
        <dbReference type="ARBA" id="ARBA00023008"/>
    </source>
</evidence>
<evidence type="ECO:0000256" key="3">
    <source>
        <dbReference type="ARBA" id="ARBA00022833"/>
    </source>
</evidence>
<evidence type="ECO:0000259" key="11">
    <source>
        <dbReference type="Pfam" id="PF00080"/>
    </source>
</evidence>
<dbReference type="EMBL" id="BLXT01004116">
    <property type="protein sequence ID" value="GFO09711.1"/>
    <property type="molecule type" value="Genomic_DNA"/>
</dbReference>
<keyword evidence="7" id="KW-1015">Disulfide bond</keyword>
<dbReference type="AlphaFoldDB" id="A0AAV4ANF3"/>
<keyword evidence="2 9" id="KW-0479">Metal-binding</keyword>
<keyword evidence="13" id="KW-1185">Reference proteome</keyword>
<dbReference type="EC" id="1.15.1.1" evidence="9"/>
<protein>
    <recommendedName>
        <fullName evidence="9">Superoxide dismutase [Cu-Zn]</fullName>
        <ecNumber evidence="9">1.15.1.1</ecNumber>
    </recommendedName>
</protein>
<dbReference type="GO" id="GO:0004784">
    <property type="term" value="F:superoxide dismutase activity"/>
    <property type="evidence" value="ECO:0007669"/>
    <property type="project" value="UniProtKB-EC"/>
</dbReference>
<dbReference type="Gene3D" id="2.60.40.200">
    <property type="entry name" value="Superoxide dismutase, copper/zinc binding domain"/>
    <property type="match status" value="1"/>
</dbReference>
<keyword evidence="3 9" id="KW-0862">Zinc</keyword>
<dbReference type="InterPro" id="IPR024134">
    <property type="entry name" value="SOD_Cu/Zn_/chaperone"/>
</dbReference>
<evidence type="ECO:0000256" key="9">
    <source>
        <dbReference type="RuleBase" id="RU000393"/>
    </source>
</evidence>
<comment type="cofactor">
    <cofactor evidence="9">
        <name>Zn(2+)</name>
        <dbReference type="ChEBI" id="CHEBI:29105"/>
    </cofactor>
    <text evidence="9">Binds 1 zinc ion per subunit.</text>
</comment>
<name>A0AAV4ANF3_9GAST</name>
<dbReference type="PRINTS" id="PR00068">
    <property type="entry name" value="CUZNDISMTASE"/>
</dbReference>
<organism evidence="12 13">
    <name type="scientific">Plakobranchus ocellatus</name>
    <dbReference type="NCBI Taxonomy" id="259542"/>
    <lineage>
        <taxon>Eukaryota</taxon>
        <taxon>Metazoa</taxon>
        <taxon>Spiralia</taxon>
        <taxon>Lophotrochozoa</taxon>
        <taxon>Mollusca</taxon>
        <taxon>Gastropoda</taxon>
        <taxon>Heterobranchia</taxon>
        <taxon>Euthyneura</taxon>
        <taxon>Panpulmonata</taxon>
        <taxon>Sacoglossa</taxon>
        <taxon>Placobranchoidea</taxon>
        <taxon>Plakobranchidae</taxon>
        <taxon>Plakobranchus</taxon>
    </lineage>
</organism>
<proteinExistence type="inferred from homology"/>
<evidence type="ECO:0000256" key="2">
    <source>
        <dbReference type="ARBA" id="ARBA00022723"/>
    </source>
</evidence>
<keyword evidence="6 9" id="KW-0186">Copper</keyword>
<dbReference type="SUPFAM" id="SSF49329">
    <property type="entry name" value="Cu,Zn superoxide dismutase-like"/>
    <property type="match status" value="1"/>
</dbReference>
<evidence type="ECO:0000256" key="1">
    <source>
        <dbReference type="ARBA" id="ARBA00010457"/>
    </source>
</evidence>
<dbReference type="PROSITE" id="PS00332">
    <property type="entry name" value="SOD_CU_ZN_2"/>
    <property type="match status" value="1"/>
</dbReference>
<evidence type="ECO:0000256" key="5">
    <source>
        <dbReference type="ARBA" id="ARBA00023002"/>
    </source>
</evidence>
<reference evidence="12 13" key="1">
    <citation type="journal article" date="2021" name="Elife">
        <title>Chloroplast acquisition without the gene transfer in kleptoplastic sea slugs, Plakobranchus ocellatus.</title>
        <authorList>
            <person name="Maeda T."/>
            <person name="Takahashi S."/>
            <person name="Yoshida T."/>
            <person name="Shimamura S."/>
            <person name="Takaki Y."/>
            <person name="Nagai Y."/>
            <person name="Toyoda A."/>
            <person name="Suzuki Y."/>
            <person name="Arimoto A."/>
            <person name="Ishii H."/>
            <person name="Satoh N."/>
            <person name="Nishiyama T."/>
            <person name="Hasebe M."/>
            <person name="Maruyama T."/>
            <person name="Minagawa J."/>
            <person name="Obokata J."/>
            <person name="Shigenobu S."/>
        </authorList>
    </citation>
    <scope>NUCLEOTIDE SEQUENCE [LARGE SCALE GENOMIC DNA]</scope>
</reference>